<comment type="similarity">
    <text evidence="1">Belongs to the peptidase S33 family.</text>
</comment>
<dbReference type="PRINTS" id="PR00111">
    <property type="entry name" value="ABHYDROLASE"/>
</dbReference>
<dbReference type="InterPro" id="IPR002410">
    <property type="entry name" value="Peptidase_S33"/>
</dbReference>
<dbReference type="PRINTS" id="PR00793">
    <property type="entry name" value="PROAMNOPTASE"/>
</dbReference>
<dbReference type="SUPFAM" id="SSF53474">
    <property type="entry name" value="alpha/beta-Hydrolases"/>
    <property type="match status" value="1"/>
</dbReference>
<dbReference type="EMBL" id="JAJBZG010000001">
    <property type="protein sequence ID" value="MCB7479806.1"/>
    <property type="molecule type" value="Genomic_DNA"/>
</dbReference>
<sequence>MKYLVLIFTVFSLSINAQDYQEFEISEDKIAYKKFGNGYPVLIINGGPGMNSKGFAPLAEMLSENNTTIIYDQRGTGKSELNELNSSSISMDLMVEDIEKLREELGYEQWIVLGHSFGGMLAYAYAAKYPEKITAMIQSHSGGLDLDILNGPSTTSRLSDMERDSLAYYSIKIREGDDSYKTALKRAEFLSAAYLYDKSLVPKIADRFTQGNMMLNSWVWNDLQRIRFDMSAEMRSFEKPVLILNGADEAAPVSLAEKAHEIFPNSKLVIMPECGHYGWLERPDIYLKEVKSFLKRNSSFVN</sequence>
<name>A0A9X1LG84_9FLAO</name>
<evidence type="ECO:0000256" key="3">
    <source>
        <dbReference type="SAM" id="SignalP"/>
    </source>
</evidence>
<keyword evidence="2 5" id="KW-0378">Hydrolase</keyword>
<keyword evidence="6" id="KW-1185">Reference proteome</keyword>
<dbReference type="Pfam" id="PF00561">
    <property type="entry name" value="Abhydrolase_1"/>
    <property type="match status" value="1"/>
</dbReference>
<dbReference type="InterPro" id="IPR029058">
    <property type="entry name" value="AB_hydrolase_fold"/>
</dbReference>
<dbReference type="RefSeq" id="WP_229337186.1">
    <property type="nucleotide sequence ID" value="NZ_JAJBZG010000001.1"/>
</dbReference>
<dbReference type="Proteomes" id="UP001139414">
    <property type="component" value="Unassembled WGS sequence"/>
</dbReference>
<keyword evidence="3" id="KW-0732">Signal</keyword>
<protein>
    <submittedName>
        <fullName evidence="5">Alpha/beta hydrolase</fullName>
    </submittedName>
</protein>
<comment type="caution">
    <text evidence="5">The sequence shown here is derived from an EMBL/GenBank/DDBJ whole genome shotgun (WGS) entry which is preliminary data.</text>
</comment>
<feature type="domain" description="AB hydrolase-1" evidence="4">
    <location>
        <begin position="39"/>
        <end position="283"/>
    </location>
</feature>
<feature type="chain" id="PRO_5040955058" evidence="3">
    <location>
        <begin position="18"/>
        <end position="302"/>
    </location>
</feature>
<evidence type="ECO:0000259" key="4">
    <source>
        <dbReference type="Pfam" id="PF00561"/>
    </source>
</evidence>
<evidence type="ECO:0000256" key="1">
    <source>
        <dbReference type="ARBA" id="ARBA00010088"/>
    </source>
</evidence>
<accession>A0A9X1LG84</accession>
<reference evidence="5" key="1">
    <citation type="submission" date="2021-10" db="EMBL/GenBank/DDBJ databases">
        <title>Gramella sp. ASW11-100T, isolated from marine sediment.</title>
        <authorList>
            <person name="Xia C."/>
        </authorList>
    </citation>
    <scope>NUCLEOTIDE SEQUENCE</scope>
    <source>
        <strain evidence="5">ASW11-100</strain>
    </source>
</reference>
<dbReference type="GO" id="GO:0008233">
    <property type="term" value="F:peptidase activity"/>
    <property type="evidence" value="ECO:0007669"/>
    <property type="project" value="InterPro"/>
</dbReference>
<evidence type="ECO:0000313" key="6">
    <source>
        <dbReference type="Proteomes" id="UP001139414"/>
    </source>
</evidence>
<gene>
    <name evidence="5" type="ORF">LGQ90_00900</name>
</gene>
<dbReference type="InterPro" id="IPR000073">
    <property type="entry name" value="AB_hydrolase_1"/>
</dbReference>
<proteinExistence type="inferred from homology"/>
<evidence type="ECO:0000256" key="2">
    <source>
        <dbReference type="ARBA" id="ARBA00022801"/>
    </source>
</evidence>
<dbReference type="PANTHER" id="PTHR43798">
    <property type="entry name" value="MONOACYLGLYCEROL LIPASE"/>
    <property type="match status" value="1"/>
</dbReference>
<organism evidence="5 6">
    <name type="scientific">Christiangramia sediminis</name>
    <dbReference type="NCBI Taxonomy" id="2881336"/>
    <lineage>
        <taxon>Bacteria</taxon>
        <taxon>Pseudomonadati</taxon>
        <taxon>Bacteroidota</taxon>
        <taxon>Flavobacteriia</taxon>
        <taxon>Flavobacteriales</taxon>
        <taxon>Flavobacteriaceae</taxon>
        <taxon>Christiangramia</taxon>
    </lineage>
</organism>
<dbReference type="Gene3D" id="3.40.50.1820">
    <property type="entry name" value="alpha/beta hydrolase"/>
    <property type="match status" value="1"/>
</dbReference>
<evidence type="ECO:0000313" key="5">
    <source>
        <dbReference type="EMBL" id="MCB7479806.1"/>
    </source>
</evidence>
<dbReference type="GO" id="GO:0006508">
    <property type="term" value="P:proteolysis"/>
    <property type="evidence" value="ECO:0007669"/>
    <property type="project" value="InterPro"/>
</dbReference>
<feature type="signal peptide" evidence="3">
    <location>
        <begin position="1"/>
        <end position="17"/>
    </location>
</feature>
<dbReference type="AlphaFoldDB" id="A0A9X1LG84"/>
<dbReference type="InterPro" id="IPR050266">
    <property type="entry name" value="AB_hydrolase_sf"/>
</dbReference>